<comment type="caution">
    <text evidence="7">The sequence shown here is derived from an EMBL/GenBank/DDBJ whole genome shotgun (WGS) entry which is preliminary data.</text>
</comment>
<dbReference type="CDD" id="cd18807">
    <property type="entry name" value="SF1_C_UvrD"/>
    <property type="match status" value="1"/>
</dbReference>
<dbReference type="InterPro" id="IPR027417">
    <property type="entry name" value="P-loop_NTPase"/>
</dbReference>
<keyword evidence="8" id="KW-1185">Reference proteome</keyword>
<feature type="domain" description="UvrD-like helicase C-terminal" evidence="6">
    <location>
        <begin position="520"/>
        <end position="580"/>
    </location>
</feature>
<sequence length="581" mass="65645">MQAGEKRFARRLEEKLEDDYLLWYDVPIGGTGHHPDFLILHPRRGLLVLEVKDWKYDTLRSLDKTHAVLLTETGLKDVANPFEQSRTYAQEIATLLQRDPMLVCPGGPYRGRLVLPWSHGVVLSNITRKQFDAGGLEAVLPRHRVICRDEMAEDVDPEQFQKRLWEMFPWVPTQPVSLPQLDRIRWHIFPELRIGSAPLSRSVPVQAELELSIPDLIRIMDLQQEQLARSLGEGHRVIHGVAGSGKTMILGYRCLQLARMLHRPILVLCFGKPLYGWLEQMLRARGLSQQVVIQTFHSWCHAQLRHYHAGLPPQGLPPGEYAEQLVQRVIAAVDRGLIPREQYGAVLIDEGHDFQPEWFKLVSQMVDPATNALLLLYDDAQAIYPHKKFSFRSVGIQAQGRTTILRLNYRNTADILQFAAAFAQEVLTPSDADEDGVPLVLPQSAGRRGPAPQIISLPSLQEELRYIAGRFQQLHAEGRGWNEMALLYRSSDIGRLAVHHLNQMGIPLQWVGKGSGQSAFSSSEATVKVLTFHSSKGLEFPVVAIPRLKRPSPERPDAKEEARLLYVAMTRAMDQLVLTAS</sequence>
<evidence type="ECO:0000313" key="7">
    <source>
        <dbReference type="EMBL" id="RKH43021.1"/>
    </source>
</evidence>
<dbReference type="Proteomes" id="UP000273405">
    <property type="component" value="Unassembled WGS sequence"/>
</dbReference>
<dbReference type="Pfam" id="PF13245">
    <property type="entry name" value="AAA_19"/>
    <property type="match status" value="1"/>
</dbReference>
<dbReference type="GO" id="GO:0003677">
    <property type="term" value="F:DNA binding"/>
    <property type="evidence" value="ECO:0007669"/>
    <property type="project" value="InterPro"/>
</dbReference>
<dbReference type="GO" id="GO:0005829">
    <property type="term" value="C:cytosol"/>
    <property type="evidence" value="ECO:0007669"/>
    <property type="project" value="TreeGrafter"/>
</dbReference>
<evidence type="ECO:0000313" key="8">
    <source>
        <dbReference type="Proteomes" id="UP000273405"/>
    </source>
</evidence>
<accession>A0A3A8NLI3</accession>
<dbReference type="GO" id="GO:0043138">
    <property type="term" value="F:3'-5' DNA helicase activity"/>
    <property type="evidence" value="ECO:0007669"/>
    <property type="project" value="TreeGrafter"/>
</dbReference>
<dbReference type="GO" id="GO:0033202">
    <property type="term" value="C:DNA helicase complex"/>
    <property type="evidence" value="ECO:0007669"/>
    <property type="project" value="TreeGrafter"/>
</dbReference>
<evidence type="ECO:0000256" key="2">
    <source>
        <dbReference type="ARBA" id="ARBA00022801"/>
    </source>
</evidence>
<dbReference type="GO" id="GO:0000725">
    <property type="term" value="P:recombinational repair"/>
    <property type="evidence" value="ECO:0007669"/>
    <property type="project" value="TreeGrafter"/>
</dbReference>
<dbReference type="SUPFAM" id="SSF52540">
    <property type="entry name" value="P-loop containing nucleoside triphosphate hydrolases"/>
    <property type="match status" value="1"/>
</dbReference>
<dbReference type="InterPro" id="IPR011528">
    <property type="entry name" value="NERD"/>
</dbReference>
<dbReference type="EMBL" id="RAWG01000074">
    <property type="protein sequence ID" value="RKH43021.1"/>
    <property type="molecule type" value="Genomic_DNA"/>
</dbReference>
<feature type="domain" description="UvrD-like helicase C-terminal" evidence="6">
    <location>
        <begin position="405"/>
        <end position="513"/>
    </location>
</feature>
<gene>
    <name evidence="7" type="ORF">D7X12_14270</name>
</gene>
<evidence type="ECO:0000256" key="1">
    <source>
        <dbReference type="ARBA" id="ARBA00022741"/>
    </source>
</evidence>
<keyword evidence="2" id="KW-0378">Hydrolase</keyword>
<dbReference type="PANTHER" id="PTHR11070">
    <property type="entry name" value="UVRD / RECB / PCRA DNA HELICASE FAMILY MEMBER"/>
    <property type="match status" value="1"/>
</dbReference>
<keyword evidence="1" id="KW-0547">Nucleotide-binding</keyword>
<reference evidence="8" key="1">
    <citation type="submission" date="2018-09" db="EMBL/GenBank/DDBJ databases">
        <authorList>
            <person name="Livingstone P.G."/>
            <person name="Whitworth D.E."/>
        </authorList>
    </citation>
    <scope>NUCLEOTIDE SEQUENCE [LARGE SCALE GENOMIC DNA]</scope>
    <source>
        <strain evidence="8">CA040B</strain>
    </source>
</reference>
<dbReference type="OrthoDB" id="5441773at2"/>
<dbReference type="InterPro" id="IPR000212">
    <property type="entry name" value="DNA_helicase_UvrD/REP"/>
</dbReference>
<organism evidence="7 8">
    <name type="scientific">Corallococcus sicarius</name>
    <dbReference type="NCBI Taxonomy" id="2316726"/>
    <lineage>
        <taxon>Bacteria</taxon>
        <taxon>Pseudomonadati</taxon>
        <taxon>Myxococcota</taxon>
        <taxon>Myxococcia</taxon>
        <taxon>Myxococcales</taxon>
        <taxon>Cystobacterineae</taxon>
        <taxon>Myxococcaceae</taxon>
        <taxon>Corallococcus</taxon>
    </lineage>
</organism>
<dbReference type="GO" id="GO:0005524">
    <property type="term" value="F:ATP binding"/>
    <property type="evidence" value="ECO:0007669"/>
    <property type="project" value="UniProtKB-KW"/>
</dbReference>
<evidence type="ECO:0000256" key="3">
    <source>
        <dbReference type="ARBA" id="ARBA00022806"/>
    </source>
</evidence>
<evidence type="ECO:0000256" key="4">
    <source>
        <dbReference type="ARBA" id="ARBA00022840"/>
    </source>
</evidence>
<dbReference type="Pfam" id="PF08378">
    <property type="entry name" value="NERD"/>
    <property type="match status" value="1"/>
</dbReference>
<proteinExistence type="predicted"/>
<evidence type="ECO:0000259" key="6">
    <source>
        <dbReference type="Pfam" id="PF13361"/>
    </source>
</evidence>
<name>A0A3A8NLI3_9BACT</name>
<dbReference type="GO" id="GO:0016787">
    <property type="term" value="F:hydrolase activity"/>
    <property type="evidence" value="ECO:0007669"/>
    <property type="project" value="UniProtKB-KW"/>
</dbReference>
<dbReference type="AlphaFoldDB" id="A0A3A8NLI3"/>
<feature type="domain" description="NERD" evidence="5">
    <location>
        <begin position="3"/>
        <end position="97"/>
    </location>
</feature>
<dbReference type="PANTHER" id="PTHR11070:SF55">
    <property type="entry name" value="DNA 3'-5' HELICASE"/>
    <property type="match status" value="1"/>
</dbReference>
<evidence type="ECO:0000259" key="5">
    <source>
        <dbReference type="Pfam" id="PF08378"/>
    </source>
</evidence>
<dbReference type="Gene3D" id="3.40.50.300">
    <property type="entry name" value="P-loop containing nucleotide triphosphate hydrolases"/>
    <property type="match status" value="2"/>
</dbReference>
<keyword evidence="4" id="KW-0067">ATP-binding</keyword>
<dbReference type="Pfam" id="PF13361">
    <property type="entry name" value="UvrD_C"/>
    <property type="match status" value="2"/>
</dbReference>
<keyword evidence="3 7" id="KW-0347">Helicase</keyword>
<dbReference type="InterPro" id="IPR014017">
    <property type="entry name" value="DNA_helicase_UvrD-like_C"/>
</dbReference>
<protein>
    <submittedName>
        <fullName evidence="7">DNA helicase II</fullName>
    </submittedName>
</protein>